<protein>
    <submittedName>
        <fullName evidence="2">Bestrophin homolog</fullName>
    </submittedName>
</protein>
<proteinExistence type="predicted"/>
<name>A0AC35FR54_9BILA</name>
<dbReference type="WBParaSite" id="PS1159_v2.g19990.t1">
    <property type="protein sequence ID" value="PS1159_v2.g19990.t1"/>
    <property type="gene ID" value="PS1159_v2.g19990"/>
</dbReference>
<accession>A0AC35FR54</accession>
<evidence type="ECO:0000313" key="2">
    <source>
        <dbReference type="WBParaSite" id="PS1159_v2.g19990.t1"/>
    </source>
</evidence>
<sequence length="186" mass="20987">MGWLKVAEALLNPLGEDDDDFECNFIIDRNITIALAVADQMPTDIPEQKRDTFDSQTIPLYSEKAANIPDKPYIGSAAKQGVEDEKKRVKMVPRKSTLEKYGTRNGSTTTSNFGARIKNSFNNRKRFWTVQGPEGGNTQNNTLSPPGWYDNKVYSSSTCETAPPTNHRNFETKDDSFNRRQSRDSI</sequence>
<reference evidence="2" key="1">
    <citation type="submission" date="2022-11" db="UniProtKB">
        <authorList>
            <consortium name="WormBaseParasite"/>
        </authorList>
    </citation>
    <scope>IDENTIFICATION</scope>
</reference>
<organism evidence="1 2">
    <name type="scientific">Panagrolaimus sp. PS1159</name>
    <dbReference type="NCBI Taxonomy" id="55785"/>
    <lineage>
        <taxon>Eukaryota</taxon>
        <taxon>Metazoa</taxon>
        <taxon>Ecdysozoa</taxon>
        <taxon>Nematoda</taxon>
        <taxon>Chromadorea</taxon>
        <taxon>Rhabditida</taxon>
        <taxon>Tylenchina</taxon>
        <taxon>Panagrolaimomorpha</taxon>
        <taxon>Panagrolaimoidea</taxon>
        <taxon>Panagrolaimidae</taxon>
        <taxon>Panagrolaimus</taxon>
    </lineage>
</organism>
<dbReference type="Proteomes" id="UP000887580">
    <property type="component" value="Unplaced"/>
</dbReference>
<evidence type="ECO:0000313" key="1">
    <source>
        <dbReference type="Proteomes" id="UP000887580"/>
    </source>
</evidence>